<dbReference type="Proteomes" id="UP000198282">
    <property type="component" value="Unassembled WGS sequence"/>
</dbReference>
<feature type="non-terminal residue" evidence="7">
    <location>
        <position position="108"/>
    </location>
</feature>
<sequence>MRTWVKGTAPAALLALGVMAMGSGTAFADTIGDHSIGGGNQVKAPIKLPIDISGNAVGVLGGAKASSEGGASVGGDGGGGAGGNRTSGDHSILGGNQIVAPITAPINA</sequence>
<name>A0A239ILN8_9ACTN</name>
<feature type="region of interest" description="Disordered" evidence="4">
    <location>
        <begin position="63"/>
        <end position="94"/>
    </location>
</feature>
<evidence type="ECO:0000256" key="3">
    <source>
        <dbReference type="ARBA" id="ARBA00023087"/>
    </source>
</evidence>
<gene>
    <name evidence="7" type="ORF">SAMN05216276_10201</name>
</gene>
<protein>
    <submittedName>
        <fullName evidence="7">Small secreted domain</fullName>
    </submittedName>
</protein>
<keyword evidence="5" id="KW-0732">Signal</keyword>
<keyword evidence="8" id="KW-1185">Reference proteome</keyword>
<evidence type="ECO:0000313" key="8">
    <source>
        <dbReference type="Proteomes" id="UP000198282"/>
    </source>
</evidence>
<keyword evidence="3" id="KW-0034">Amyloid</keyword>
<keyword evidence="1" id="KW-0134">Cell wall</keyword>
<reference evidence="7 8" key="1">
    <citation type="submission" date="2017-06" db="EMBL/GenBank/DDBJ databases">
        <authorList>
            <person name="Kim H.J."/>
            <person name="Triplett B.A."/>
        </authorList>
    </citation>
    <scope>NUCLEOTIDE SEQUENCE [LARGE SCALE GENOMIC DNA]</scope>
    <source>
        <strain evidence="7 8">CGMCC 4.2132</strain>
    </source>
</reference>
<evidence type="ECO:0000313" key="7">
    <source>
        <dbReference type="EMBL" id="SNS94128.1"/>
    </source>
</evidence>
<evidence type="ECO:0000256" key="5">
    <source>
        <dbReference type="SAM" id="SignalP"/>
    </source>
</evidence>
<feature type="signal peptide" evidence="5">
    <location>
        <begin position="1"/>
        <end position="28"/>
    </location>
</feature>
<feature type="domain" description="Chaplin" evidence="6">
    <location>
        <begin position="33"/>
        <end position="73"/>
    </location>
</feature>
<evidence type="ECO:0000256" key="2">
    <source>
        <dbReference type="ARBA" id="ARBA00022889"/>
    </source>
</evidence>
<organism evidence="7 8">
    <name type="scientific">Streptosporangium subroseum</name>
    <dbReference type="NCBI Taxonomy" id="106412"/>
    <lineage>
        <taxon>Bacteria</taxon>
        <taxon>Bacillati</taxon>
        <taxon>Actinomycetota</taxon>
        <taxon>Actinomycetes</taxon>
        <taxon>Streptosporangiales</taxon>
        <taxon>Streptosporangiaceae</taxon>
        <taxon>Streptosporangium</taxon>
    </lineage>
</organism>
<dbReference type="AlphaFoldDB" id="A0A239ILN8"/>
<keyword evidence="1" id="KW-0964">Secreted</keyword>
<feature type="chain" id="PRO_5012647377" evidence="5">
    <location>
        <begin position="29"/>
        <end position="108"/>
    </location>
</feature>
<dbReference type="EMBL" id="FZOD01000020">
    <property type="protein sequence ID" value="SNS94128.1"/>
    <property type="molecule type" value="Genomic_DNA"/>
</dbReference>
<evidence type="ECO:0000256" key="1">
    <source>
        <dbReference type="ARBA" id="ARBA00022512"/>
    </source>
</evidence>
<feature type="compositionally biased region" description="Gly residues" evidence="4">
    <location>
        <begin position="71"/>
        <end position="85"/>
    </location>
</feature>
<dbReference type="GO" id="GO:0007155">
    <property type="term" value="P:cell adhesion"/>
    <property type="evidence" value="ECO:0007669"/>
    <property type="project" value="UniProtKB-KW"/>
</dbReference>
<dbReference type="Pfam" id="PF03777">
    <property type="entry name" value="ChpA-C"/>
    <property type="match status" value="1"/>
</dbReference>
<accession>A0A239ILN8</accession>
<keyword evidence="2" id="KW-0130">Cell adhesion</keyword>
<dbReference type="RefSeq" id="WP_179282127.1">
    <property type="nucleotide sequence ID" value="NZ_FZOD01000020.1"/>
</dbReference>
<evidence type="ECO:0000259" key="6">
    <source>
        <dbReference type="PROSITE" id="PS51884"/>
    </source>
</evidence>
<proteinExistence type="predicted"/>
<dbReference type="InterPro" id="IPR005528">
    <property type="entry name" value="ChpA-H"/>
</dbReference>
<dbReference type="PROSITE" id="PS51884">
    <property type="entry name" value="CHAPLIN"/>
    <property type="match status" value="1"/>
</dbReference>
<evidence type="ECO:0000256" key="4">
    <source>
        <dbReference type="SAM" id="MobiDB-lite"/>
    </source>
</evidence>